<dbReference type="AlphaFoldDB" id="A0A402CU53"/>
<dbReference type="EMBL" id="AP025739">
    <property type="protein sequence ID" value="BDI28868.1"/>
    <property type="molecule type" value="Genomic_DNA"/>
</dbReference>
<dbReference type="Proteomes" id="UP000287394">
    <property type="component" value="Chromosome"/>
</dbReference>
<evidence type="ECO:0000313" key="2">
    <source>
        <dbReference type="Proteomes" id="UP000287394"/>
    </source>
</evidence>
<keyword evidence="2" id="KW-1185">Reference proteome</keyword>
<name>A0A402CU53_9BACT</name>
<proteinExistence type="predicted"/>
<evidence type="ECO:0000313" key="1">
    <source>
        <dbReference type="EMBL" id="BDI28868.1"/>
    </source>
</evidence>
<reference evidence="1 2" key="1">
    <citation type="journal article" date="2019" name="Int. J. Syst. Evol. Microbiol.">
        <title>Capsulimonas corticalis gen. nov., sp. nov., an aerobic capsulated bacterium, of a novel bacterial order, Capsulimonadales ord. nov., of the class Armatimonadia of the phylum Armatimonadetes.</title>
        <authorList>
            <person name="Li J."/>
            <person name="Kudo C."/>
            <person name="Tonouchi A."/>
        </authorList>
    </citation>
    <scope>NUCLEOTIDE SEQUENCE [LARGE SCALE GENOMIC DNA]</scope>
    <source>
        <strain evidence="1 2">AX-7</strain>
    </source>
</reference>
<organism evidence="1 2">
    <name type="scientific">Capsulimonas corticalis</name>
    <dbReference type="NCBI Taxonomy" id="2219043"/>
    <lineage>
        <taxon>Bacteria</taxon>
        <taxon>Bacillati</taxon>
        <taxon>Armatimonadota</taxon>
        <taxon>Armatimonadia</taxon>
        <taxon>Capsulimonadales</taxon>
        <taxon>Capsulimonadaceae</taxon>
        <taxon>Capsulimonas</taxon>
    </lineage>
</organism>
<accession>A0A402CU53</accession>
<protein>
    <submittedName>
        <fullName evidence="1">Uncharacterized protein</fullName>
    </submittedName>
</protein>
<sequence>MTDYYLLPLHSHVGRCVVESAQATINLSFNDWSHLDALQNTITRYATGAPHSEWGILGCRAHETRSQIFQYSKSAMSQEAITLMVWWAISIACIFIEKFVSRQEWASIVEECASLPAMALLVTTIFTGQILDIHRRRSQRIETSPAGLTFTDHERTISVSWSDVEEYEYTHHGWPVKTRIVYQVRTTAGNFDFTPSIKDWMLLNAIIRHWAPPASLIASEAETGALGGESARWTGGAPGVGDRVFHYRTRINRMGLWLPSILTIILPFAYEIAKWAQTPNSSSPLSPAILYSICVVITLWGWWRFYSARIVINDTGILERSIFGPRRMFWSEVTSITRSSDIVTLHADDQKVRYWCTIADFDGLNAAIERHTSLHVPETMKKRN</sequence>
<dbReference type="KEGG" id="ccot:CCAX7_009190"/>
<gene>
    <name evidence="1" type="ORF">CCAX7_009190</name>
</gene>